<feature type="domain" description="EGF-like" evidence="5">
    <location>
        <begin position="113"/>
        <end position="151"/>
    </location>
</feature>
<keyword evidence="2" id="KW-1015">Disulfide bond</keyword>
<dbReference type="SMART" id="SM00231">
    <property type="entry name" value="FA58C"/>
    <property type="match status" value="1"/>
</dbReference>
<sequence>MLWVNHVLISILLLNKVQGEDTKEFIFETQSGYILSVPSDRNVKHGTEFVANDLECALRCTKEKWCNSANFGLVSEKQSNGLHLCELFSTDEEANLKYLERNEKFVHLSIKILNPPCQKLPCLNEGTCIKVYDRGGFECRCINGFSGSICQKACTEQALGMESRTIPDSSITASSAWGGKDTGYKARLNNNPGHWAPSSNRVGEWLQVDFGRLTLVTKVATQGRPFLQASYMTSYSLSYRREDESWKSYVHTSLGGTLPGNTNYYGTVTNTLDPKITTRYILIYPKTWYHAITIRVEFYGCYLS</sequence>
<protein>
    <submittedName>
        <fullName evidence="7">Venom prothrombin activator oscutarin-C non-catalytic subunit-like</fullName>
    </submittedName>
</protein>
<dbReference type="InParanoid" id="A0A6P8IXS1"/>
<dbReference type="PANTHER" id="PTHR24543">
    <property type="entry name" value="MULTICOPPER OXIDASE-RELATED"/>
    <property type="match status" value="1"/>
</dbReference>
<dbReference type="KEGG" id="aten:116305118"/>
<dbReference type="PROSITE" id="PS00022">
    <property type="entry name" value="EGF_1"/>
    <property type="match status" value="1"/>
</dbReference>
<feature type="signal peptide" evidence="3">
    <location>
        <begin position="1"/>
        <end position="19"/>
    </location>
</feature>
<accession>A0A6P8IXS1</accession>
<gene>
    <name evidence="7" type="primary">LOC116305118</name>
</gene>
<dbReference type="PROSITE" id="PS50026">
    <property type="entry name" value="EGF_3"/>
    <property type="match status" value="1"/>
</dbReference>
<dbReference type="PANTHER" id="PTHR24543:SF291">
    <property type="entry name" value="SMOKE ALARM, ISOFORM D"/>
    <property type="match status" value="1"/>
</dbReference>
<dbReference type="Gene3D" id="2.60.120.260">
    <property type="entry name" value="Galactose-binding domain-like"/>
    <property type="match status" value="1"/>
</dbReference>
<dbReference type="InterPro" id="IPR000421">
    <property type="entry name" value="FA58C"/>
</dbReference>
<dbReference type="FunFam" id="2.60.120.260:FF:000016">
    <property type="entry name" value="Contactin-associated protein-like 4 isoform 1"/>
    <property type="match status" value="1"/>
</dbReference>
<feature type="disulfide bond" evidence="2">
    <location>
        <begin position="122"/>
        <end position="139"/>
    </location>
</feature>
<evidence type="ECO:0000313" key="6">
    <source>
        <dbReference type="Proteomes" id="UP000515163"/>
    </source>
</evidence>
<dbReference type="Pfam" id="PF00008">
    <property type="entry name" value="EGF"/>
    <property type="match status" value="1"/>
</dbReference>
<dbReference type="CDD" id="cd00057">
    <property type="entry name" value="FA58C"/>
    <property type="match status" value="1"/>
</dbReference>
<comment type="caution">
    <text evidence="2">Lacks conserved residue(s) required for the propagation of feature annotation.</text>
</comment>
<dbReference type="Pfam" id="PF00754">
    <property type="entry name" value="F5_F8_type_C"/>
    <property type="match status" value="1"/>
</dbReference>
<evidence type="ECO:0000259" key="5">
    <source>
        <dbReference type="PROSITE" id="PS50026"/>
    </source>
</evidence>
<dbReference type="PROSITE" id="PS50022">
    <property type="entry name" value="FA58C_3"/>
    <property type="match status" value="1"/>
</dbReference>
<dbReference type="CDD" id="cd00054">
    <property type="entry name" value="EGF_CA"/>
    <property type="match status" value="1"/>
</dbReference>
<name>A0A6P8IXS1_ACTTE</name>
<comment type="similarity">
    <text evidence="1">Belongs to the EGF domain peptide family.</text>
</comment>
<reference evidence="7" key="1">
    <citation type="submission" date="2025-08" db="UniProtKB">
        <authorList>
            <consortium name="RefSeq"/>
        </authorList>
    </citation>
    <scope>IDENTIFICATION</scope>
    <source>
        <tissue evidence="7">Tentacle</tissue>
    </source>
</reference>
<dbReference type="Proteomes" id="UP000515163">
    <property type="component" value="Unplaced"/>
</dbReference>
<keyword evidence="3" id="KW-0732">Signal</keyword>
<proteinExistence type="inferred from homology"/>
<organism evidence="6 7">
    <name type="scientific">Actinia tenebrosa</name>
    <name type="common">Australian red waratah sea anemone</name>
    <dbReference type="NCBI Taxonomy" id="6105"/>
    <lineage>
        <taxon>Eukaryota</taxon>
        <taxon>Metazoa</taxon>
        <taxon>Cnidaria</taxon>
        <taxon>Anthozoa</taxon>
        <taxon>Hexacorallia</taxon>
        <taxon>Actiniaria</taxon>
        <taxon>Actiniidae</taxon>
        <taxon>Actinia</taxon>
    </lineage>
</organism>
<dbReference type="SUPFAM" id="SSF49785">
    <property type="entry name" value="Galactose-binding domain-like"/>
    <property type="match status" value="1"/>
</dbReference>
<evidence type="ECO:0000256" key="3">
    <source>
        <dbReference type="SAM" id="SignalP"/>
    </source>
</evidence>
<dbReference type="SUPFAM" id="SSF57196">
    <property type="entry name" value="EGF/Laminin"/>
    <property type="match status" value="1"/>
</dbReference>
<keyword evidence="2" id="KW-0245">EGF-like domain</keyword>
<feature type="disulfide bond" evidence="2">
    <location>
        <begin position="141"/>
        <end position="150"/>
    </location>
</feature>
<evidence type="ECO:0000256" key="1">
    <source>
        <dbReference type="ARBA" id="ARBA00006373"/>
    </source>
</evidence>
<dbReference type="Gene3D" id="2.10.25.10">
    <property type="entry name" value="Laminin"/>
    <property type="match status" value="1"/>
</dbReference>
<evidence type="ECO:0000256" key="2">
    <source>
        <dbReference type="PROSITE-ProRule" id="PRU00076"/>
    </source>
</evidence>
<keyword evidence="6" id="KW-1185">Reference proteome</keyword>
<dbReference type="RefSeq" id="XP_031570813.1">
    <property type="nucleotide sequence ID" value="XM_031714953.1"/>
</dbReference>
<evidence type="ECO:0000313" key="7">
    <source>
        <dbReference type="RefSeq" id="XP_031570813.1"/>
    </source>
</evidence>
<dbReference type="OrthoDB" id="5964615at2759"/>
<dbReference type="AlphaFoldDB" id="A0A6P8IXS1"/>
<feature type="domain" description="F5/8 type C" evidence="4">
    <location>
        <begin position="154"/>
        <end position="301"/>
    </location>
</feature>
<dbReference type="InterPro" id="IPR008979">
    <property type="entry name" value="Galactose-bd-like_sf"/>
</dbReference>
<evidence type="ECO:0000259" key="4">
    <source>
        <dbReference type="PROSITE" id="PS50022"/>
    </source>
</evidence>
<dbReference type="SMART" id="SM00181">
    <property type="entry name" value="EGF"/>
    <property type="match status" value="1"/>
</dbReference>
<dbReference type="GeneID" id="116305118"/>
<feature type="chain" id="PRO_5027574679" evidence="3">
    <location>
        <begin position="20"/>
        <end position="304"/>
    </location>
</feature>
<dbReference type="InterPro" id="IPR000742">
    <property type="entry name" value="EGF"/>
</dbReference>